<evidence type="ECO:0000256" key="7">
    <source>
        <dbReference type="ARBA" id="ARBA00023136"/>
    </source>
</evidence>
<feature type="transmembrane region" description="Helical" evidence="8">
    <location>
        <begin position="72"/>
        <end position="92"/>
    </location>
</feature>
<comment type="subcellular location">
    <subcellularLocation>
        <location evidence="1">Cell membrane</location>
        <topology evidence="1">Multi-pass membrane protein</topology>
    </subcellularLocation>
</comment>
<dbReference type="NCBIfam" id="TIGR04178">
    <property type="entry name" value="exo_archaeo"/>
    <property type="match status" value="1"/>
</dbReference>
<feature type="transmembrane region" description="Helical" evidence="8">
    <location>
        <begin position="309"/>
        <end position="326"/>
    </location>
</feature>
<dbReference type="EMBL" id="JAHCVJ010000009">
    <property type="protein sequence ID" value="MBT0666189.1"/>
    <property type="molecule type" value="Genomic_DNA"/>
</dbReference>
<dbReference type="NCBIfam" id="TIGR02914">
    <property type="entry name" value="EpsI_fam"/>
    <property type="match status" value="1"/>
</dbReference>
<feature type="transmembrane region" description="Helical" evidence="8">
    <location>
        <begin position="98"/>
        <end position="116"/>
    </location>
</feature>
<dbReference type="GO" id="GO:0008233">
    <property type="term" value="F:peptidase activity"/>
    <property type="evidence" value="ECO:0007669"/>
    <property type="project" value="UniProtKB-KW"/>
</dbReference>
<evidence type="ECO:0000313" key="10">
    <source>
        <dbReference type="EMBL" id="MBT0666189.1"/>
    </source>
</evidence>
<keyword evidence="2" id="KW-1003">Cell membrane</keyword>
<keyword evidence="6 8" id="KW-1133">Transmembrane helix</keyword>
<name>A0AAW4LDV3_9BACT</name>
<feature type="transmembrane region" description="Helical" evidence="8">
    <location>
        <begin position="255"/>
        <end position="275"/>
    </location>
</feature>
<dbReference type="AlphaFoldDB" id="A0AAW4LDV3"/>
<dbReference type="GO" id="GO:0006508">
    <property type="term" value="P:proteolysis"/>
    <property type="evidence" value="ECO:0007669"/>
    <property type="project" value="UniProtKB-KW"/>
</dbReference>
<feature type="transmembrane region" description="Helical" evidence="8">
    <location>
        <begin position="123"/>
        <end position="140"/>
    </location>
</feature>
<keyword evidence="5" id="KW-0378">Hydrolase</keyword>
<proteinExistence type="predicted"/>
<feature type="transmembrane region" description="Helical" evidence="8">
    <location>
        <begin position="189"/>
        <end position="208"/>
    </location>
</feature>
<comment type="caution">
    <text evidence="10">The sequence shown here is derived from an EMBL/GenBank/DDBJ whole genome shotgun (WGS) entry which is preliminary data.</text>
</comment>
<keyword evidence="4 8" id="KW-0812">Transmembrane</keyword>
<dbReference type="GO" id="GO:0005886">
    <property type="term" value="C:plasma membrane"/>
    <property type="evidence" value="ECO:0007669"/>
    <property type="project" value="UniProtKB-SubCell"/>
</dbReference>
<evidence type="ECO:0000259" key="9">
    <source>
        <dbReference type="Pfam" id="PF11984"/>
    </source>
</evidence>
<feature type="transmembrane region" description="Helical" evidence="8">
    <location>
        <begin position="215"/>
        <end position="243"/>
    </location>
</feature>
<feature type="domain" description="Methanolan biosynthesis EpsI" evidence="9">
    <location>
        <begin position="312"/>
        <end position="515"/>
    </location>
</feature>
<dbReference type="RefSeq" id="WP_214172961.1">
    <property type="nucleotide sequence ID" value="NZ_JAHCVJ010000009.1"/>
</dbReference>
<evidence type="ECO:0000256" key="3">
    <source>
        <dbReference type="ARBA" id="ARBA00022670"/>
    </source>
</evidence>
<evidence type="ECO:0000256" key="4">
    <source>
        <dbReference type="ARBA" id="ARBA00022692"/>
    </source>
</evidence>
<reference evidence="10 11" key="1">
    <citation type="submission" date="2021-05" db="EMBL/GenBank/DDBJ databases">
        <title>The draft genome of Geobacter pelophilus DSM 12255.</title>
        <authorList>
            <person name="Xu Z."/>
            <person name="Masuda Y."/>
            <person name="Itoh H."/>
            <person name="Senoo K."/>
        </authorList>
    </citation>
    <scope>NUCLEOTIDE SEQUENCE [LARGE SCALE GENOMIC DNA]</scope>
    <source>
        <strain evidence="10 11">DSM 12255</strain>
    </source>
</reference>
<keyword evidence="3" id="KW-0645">Protease</keyword>
<evidence type="ECO:0000256" key="5">
    <source>
        <dbReference type="ARBA" id="ARBA00022801"/>
    </source>
</evidence>
<protein>
    <submittedName>
        <fullName evidence="10">EpsI family protein</fullName>
    </submittedName>
</protein>
<evidence type="ECO:0000256" key="1">
    <source>
        <dbReference type="ARBA" id="ARBA00004651"/>
    </source>
</evidence>
<evidence type="ECO:0000313" key="11">
    <source>
        <dbReference type="Proteomes" id="UP000811899"/>
    </source>
</evidence>
<keyword evidence="7 8" id="KW-0472">Membrane</keyword>
<organism evidence="10 11">
    <name type="scientific">Geoanaerobacter pelophilus</name>
    <dbReference type="NCBI Taxonomy" id="60036"/>
    <lineage>
        <taxon>Bacteria</taxon>
        <taxon>Pseudomonadati</taxon>
        <taxon>Thermodesulfobacteriota</taxon>
        <taxon>Desulfuromonadia</taxon>
        <taxon>Geobacterales</taxon>
        <taxon>Geobacteraceae</taxon>
        <taxon>Geoanaerobacter</taxon>
    </lineage>
</organism>
<dbReference type="Proteomes" id="UP000811899">
    <property type="component" value="Unassembled WGS sequence"/>
</dbReference>
<dbReference type="InterPro" id="IPR013426">
    <property type="entry name" value="EpsH-like"/>
</dbReference>
<dbReference type="InterPro" id="IPR019127">
    <property type="entry name" value="Exosortase"/>
</dbReference>
<feature type="transmembrane region" description="Helical" evidence="8">
    <location>
        <begin position="44"/>
        <end position="60"/>
    </location>
</feature>
<evidence type="ECO:0000256" key="6">
    <source>
        <dbReference type="ARBA" id="ARBA00022989"/>
    </source>
</evidence>
<dbReference type="InterPro" id="IPR014263">
    <property type="entry name" value="Methanolan_biosynth_EpsI"/>
</dbReference>
<dbReference type="InterPro" id="IPR026392">
    <property type="entry name" value="Exo/Archaeosortase_dom"/>
</dbReference>
<dbReference type="Pfam" id="PF09721">
    <property type="entry name" value="Exosortase_EpsH"/>
    <property type="match status" value="1"/>
</dbReference>
<dbReference type="Pfam" id="PF11984">
    <property type="entry name" value="DUF3485"/>
    <property type="match status" value="1"/>
</dbReference>
<evidence type="ECO:0000256" key="2">
    <source>
        <dbReference type="ARBA" id="ARBA00022475"/>
    </source>
</evidence>
<sequence length="522" mass="58039">MSTARSATIDPFWLKIAGLLGLFIAAYWVPLRGMVNVWQSNEDYSYGFIIPMVTLYLLWDKRSLLLSTPVRSSWRVLPLLLIFILVSIYGVLGSSGNIAMPVVPILIVLFAAFCLGTEFARKALLPLGFLIFMVPIPAVLERTIGTWLKSVSSVLGGSLVRLFGIPVHVSGNLIDLGVTKLQVVDACNGLRYLFPLLAIGVIYSYLFERTTWKRIFCVIATLPIAVLINSLRIGITGILANWYGAAAAEGFFHDFTGWVLFMVAFVLLYLLGRVLTFFPPRQKKGVVASPAPMPAGATDAINGRISNRVYATALVLLVAVAALSWSTSALPAVKLRGGIESFPTSFAGWQGTSTLVDPEIVRMSGAEEAFSGQYANENREQVSLYIGYRSTAFLESENFFHSPTVCLPSNGMKTTINRTRTISGIPRWGDLTVTEMVTEGLGSRMLVYFWFQTKDRATYDKNINRYHLTLHALTRDNTYDLFLRPIAQLQPTESIADGEKRLDRFVRDLSPEMLRFINDRRI</sequence>
<accession>A0AAW4LDV3</accession>
<keyword evidence="11" id="KW-1185">Reference proteome</keyword>
<dbReference type="NCBIfam" id="TIGR02602">
    <property type="entry name" value="8TM_EpsH"/>
    <property type="match status" value="1"/>
</dbReference>
<feature type="transmembrane region" description="Helical" evidence="8">
    <location>
        <begin position="12"/>
        <end position="29"/>
    </location>
</feature>
<gene>
    <name evidence="10" type="ORF">KI809_17900</name>
</gene>
<evidence type="ECO:0000256" key="8">
    <source>
        <dbReference type="SAM" id="Phobius"/>
    </source>
</evidence>